<proteinExistence type="predicted"/>
<feature type="compositionally biased region" description="Polar residues" evidence="1">
    <location>
        <begin position="91"/>
        <end position="104"/>
    </location>
</feature>
<protein>
    <submittedName>
        <fullName evidence="2">Uncharacterized protein</fullName>
    </submittedName>
</protein>
<dbReference type="AlphaFoldDB" id="A0A8H6I8Q9"/>
<gene>
    <name evidence="2" type="ORF">DFP72DRAFT_136777</name>
</gene>
<evidence type="ECO:0000256" key="1">
    <source>
        <dbReference type="SAM" id="MobiDB-lite"/>
    </source>
</evidence>
<feature type="compositionally biased region" description="Low complexity" evidence="1">
    <location>
        <begin position="55"/>
        <end position="67"/>
    </location>
</feature>
<name>A0A8H6I8Q9_9AGAR</name>
<feature type="compositionally biased region" description="Basic and acidic residues" evidence="1">
    <location>
        <begin position="40"/>
        <end position="53"/>
    </location>
</feature>
<dbReference type="Proteomes" id="UP000521943">
    <property type="component" value="Unassembled WGS sequence"/>
</dbReference>
<comment type="caution">
    <text evidence="2">The sequence shown here is derived from an EMBL/GenBank/DDBJ whole genome shotgun (WGS) entry which is preliminary data.</text>
</comment>
<reference evidence="2 3" key="1">
    <citation type="submission" date="2020-07" db="EMBL/GenBank/DDBJ databases">
        <title>Comparative genomics of pyrophilous fungi reveals a link between fire events and developmental genes.</title>
        <authorList>
            <consortium name="DOE Joint Genome Institute"/>
            <person name="Steindorff A.S."/>
            <person name="Carver A."/>
            <person name="Calhoun S."/>
            <person name="Stillman K."/>
            <person name="Liu H."/>
            <person name="Lipzen A."/>
            <person name="Pangilinan J."/>
            <person name="Labutti K."/>
            <person name="Bruns T.D."/>
            <person name="Grigoriev I.V."/>
        </authorList>
    </citation>
    <scope>NUCLEOTIDE SEQUENCE [LARGE SCALE GENOMIC DNA]</scope>
    <source>
        <strain evidence="2 3">CBS 144469</strain>
    </source>
</reference>
<keyword evidence="3" id="KW-1185">Reference proteome</keyword>
<accession>A0A8H6I8Q9</accession>
<organism evidence="2 3">
    <name type="scientific">Ephemerocybe angulata</name>
    <dbReference type="NCBI Taxonomy" id="980116"/>
    <lineage>
        <taxon>Eukaryota</taxon>
        <taxon>Fungi</taxon>
        <taxon>Dikarya</taxon>
        <taxon>Basidiomycota</taxon>
        <taxon>Agaricomycotina</taxon>
        <taxon>Agaricomycetes</taxon>
        <taxon>Agaricomycetidae</taxon>
        <taxon>Agaricales</taxon>
        <taxon>Agaricineae</taxon>
        <taxon>Psathyrellaceae</taxon>
        <taxon>Ephemerocybe</taxon>
    </lineage>
</organism>
<dbReference type="EMBL" id="JACGCI010000015">
    <property type="protein sequence ID" value="KAF6759593.1"/>
    <property type="molecule type" value="Genomic_DNA"/>
</dbReference>
<sequence length="104" mass="11532">MCARRAGKCLQFLLPLQHLTPTCLSKHAHYPPTPVSQPNRRSEAARRIWERRRQAQASAAASSNGAQTPNEGQVGFRVTSRELGGADRRSATTSDCFTRLELNQ</sequence>
<evidence type="ECO:0000313" key="3">
    <source>
        <dbReference type="Proteomes" id="UP000521943"/>
    </source>
</evidence>
<feature type="region of interest" description="Disordered" evidence="1">
    <location>
        <begin position="26"/>
        <end position="104"/>
    </location>
</feature>
<evidence type="ECO:0000313" key="2">
    <source>
        <dbReference type="EMBL" id="KAF6759593.1"/>
    </source>
</evidence>